<comment type="caution">
    <text evidence="3">The sequence shown here is derived from an EMBL/GenBank/DDBJ whole genome shotgun (WGS) entry which is preliminary data.</text>
</comment>
<dbReference type="PANTHER" id="PTHR13023">
    <property type="entry name" value="APYRASE"/>
    <property type="match status" value="1"/>
</dbReference>
<evidence type="ECO:0000313" key="3">
    <source>
        <dbReference type="EMBL" id="CAJ0559652.1"/>
    </source>
</evidence>
<feature type="non-terminal residue" evidence="3">
    <location>
        <position position="1"/>
    </location>
</feature>
<keyword evidence="1" id="KW-0479">Metal-binding</keyword>
<dbReference type="InterPro" id="IPR009283">
    <property type="entry name" value="Apyrase"/>
</dbReference>
<keyword evidence="4" id="KW-1185">Reference proteome</keyword>
<keyword evidence="2" id="KW-1133">Transmembrane helix</keyword>
<dbReference type="SUPFAM" id="SSF101887">
    <property type="entry name" value="Apyrase"/>
    <property type="match status" value="1"/>
</dbReference>
<dbReference type="GO" id="GO:0004382">
    <property type="term" value="F:GDP phosphatase activity"/>
    <property type="evidence" value="ECO:0007669"/>
    <property type="project" value="TreeGrafter"/>
</dbReference>
<dbReference type="Proteomes" id="UP001177023">
    <property type="component" value="Unassembled WGS sequence"/>
</dbReference>
<dbReference type="Pfam" id="PF06079">
    <property type="entry name" value="Apyrase"/>
    <property type="match status" value="1"/>
</dbReference>
<feature type="non-terminal residue" evidence="3">
    <location>
        <position position="305"/>
    </location>
</feature>
<evidence type="ECO:0000256" key="2">
    <source>
        <dbReference type="SAM" id="Phobius"/>
    </source>
</evidence>
<dbReference type="InterPro" id="IPR036259">
    <property type="entry name" value="MFS_trans_sf"/>
</dbReference>
<keyword evidence="2" id="KW-0812">Transmembrane</keyword>
<dbReference type="GO" id="GO:0030166">
    <property type="term" value="P:proteoglycan biosynthetic process"/>
    <property type="evidence" value="ECO:0007669"/>
    <property type="project" value="TreeGrafter"/>
</dbReference>
<protein>
    <recommendedName>
        <fullName evidence="5">Major facilitator superfamily (MFS) profile domain-containing protein</fullName>
    </recommendedName>
</protein>
<dbReference type="AlphaFoldDB" id="A0AA36C5P9"/>
<dbReference type="EMBL" id="CATQJA010000372">
    <property type="protein sequence ID" value="CAJ0559652.1"/>
    <property type="molecule type" value="Genomic_DNA"/>
</dbReference>
<feature type="binding site" evidence="1">
    <location>
        <position position="72"/>
    </location>
    <ligand>
        <name>Ca(2+)</name>
        <dbReference type="ChEBI" id="CHEBI:29108"/>
    </ligand>
</feature>
<accession>A0AA36C5P9</accession>
<feature type="transmembrane region" description="Helical" evidence="2">
    <location>
        <begin position="201"/>
        <end position="220"/>
    </location>
</feature>
<organism evidence="3 4">
    <name type="scientific">Mesorhabditis spiculigera</name>
    <dbReference type="NCBI Taxonomy" id="96644"/>
    <lineage>
        <taxon>Eukaryota</taxon>
        <taxon>Metazoa</taxon>
        <taxon>Ecdysozoa</taxon>
        <taxon>Nematoda</taxon>
        <taxon>Chromadorea</taxon>
        <taxon>Rhabditida</taxon>
        <taxon>Rhabditina</taxon>
        <taxon>Rhabditomorpha</taxon>
        <taxon>Rhabditoidea</taxon>
        <taxon>Rhabditidae</taxon>
        <taxon>Mesorhabditinae</taxon>
        <taxon>Mesorhabditis</taxon>
    </lineage>
</organism>
<dbReference type="SUPFAM" id="SSF103473">
    <property type="entry name" value="MFS general substrate transporter"/>
    <property type="match status" value="1"/>
</dbReference>
<keyword evidence="1" id="KW-0106">Calcium</keyword>
<evidence type="ECO:0008006" key="5">
    <source>
        <dbReference type="Google" id="ProtNLM"/>
    </source>
</evidence>
<feature type="binding site" evidence="1">
    <location>
        <position position="10"/>
    </location>
    <ligand>
        <name>Ca(2+)</name>
        <dbReference type="ChEBI" id="CHEBI:29108"/>
    </ligand>
</feature>
<feature type="transmembrane region" description="Helical" evidence="2">
    <location>
        <begin position="270"/>
        <end position="290"/>
    </location>
</feature>
<feature type="transmembrane region" description="Helical" evidence="2">
    <location>
        <begin position="175"/>
        <end position="195"/>
    </location>
</feature>
<evidence type="ECO:0000313" key="4">
    <source>
        <dbReference type="Proteomes" id="UP001177023"/>
    </source>
</evidence>
<dbReference type="PANTHER" id="PTHR13023:SF2">
    <property type="entry name" value="SOLUBLE CALCIUM-ACTIVATED NUCLEOTIDASE 1"/>
    <property type="match status" value="1"/>
</dbReference>
<name>A0AA36C5P9_9BILA</name>
<dbReference type="GO" id="GO:0005509">
    <property type="term" value="F:calcium ion binding"/>
    <property type="evidence" value="ECO:0007669"/>
    <property type="project" value="InterPro"/>
</dbReference>
<gene>
    <name evidence="3" type="ORF">MSPICULIGERA_LOCUS1334</name>
</gene>
<evidence type="ECO:0000256" key="1">
    <source>
        <dbReference type="PIRSR" id="PIRSR609283-1"/>
    </source>
</evidence>
<comment type="cofactor">
    <cofactor evidence="1">
        <name>Ca(2+)</name>
        <dbReference type="ChEBI" id="CHEBI:29108"/>
    </cofactor>
</comment>
<proteinExistence type="predicted"/>
<feature type="transmembrane region" description="Helical" evidence="2">
    <location>
        <begin position="113"/>
        <end position="133"/>
    </location>
</feature>
<keyword evidence="2" id="KW-0472">Membrane</keyword>
<dbReference type="Gene3D" id="2.120.10.100">
    <property type="entry name" value="Apyrase"/>
    <property type="match status" value="1"/>
</dbReference>
<dbReference type="GO" id="GO:0045134">
    <property type="term" value="F:UDP phosphatase activity"/>
    <property type="evidence" value="ECO:0007669"/>
    <property type="project" value="TreeGrafter"/>
</dbReference>
<feature type="transmembrane region" description="Helical" evidence="2">
    <location>
        <begin position="145"/>
        <end position="163"/>
    </location>
</feature>
<dbReference type="Gene3D" id="1.20.1250.20">
    <property type="entry name" value="MFS general substrate transporter like domains"/>
    <property type="match status" value="1"/>
</dbReference>
<sequence>IDYPGYVIHEAVLWSEVHKRWFFLPRQVSRAPVMKNSFDNMQGSNLLLTTSDCFCDITITEIGPLKLELGFSSLTFVPGTNDNLIVAIKTFERTGYPSTSFLMLFDIHGQTPILIGTLLDIFGVVLSALTVYLPGGVTAAVVGRFINGIGQGIVQTSGSVMLAEIPPLRKRGTALATLNVFGGILTNCLLTAVNHLGTGNVLVPFVGMNVVYVVVNYWYLPPTAEKTPQEVSIHFSADPPLQGTITYMSRKLGDLYHFFVPAKLFSFANILNILIFVAQVAFCVIFMNVFTGSESGFSAYWSIKK</sequence>
<reference evidence="3" key="1">
    <citation type="submission" date="2023-06" db="EMBL/GenBank/DDBJ databases">
        <authorList>
            <person name="Delattre M."/>
        </authorList>
    </citation>
    <scope>NUCLEOTIDE SEQUENCE</scope>
    <source>
        <strain evidence="3">AF72</strain>
    </source>
</reference>
<dbReference type="InterPro" id="IPR036258">
    <property type="entry name" value="Apyrase_sf"/>
</dbReference>